<keyword evidence="2" id="KW-1185">Reference proteome</keyword>
<evidence type="ECO:0000313" key="1">
    <source>
        <dbReference type="EMBL" id="CDH55343.1"/>
    </source>
</evidence>
<gene>
    <name evidence="1" type="ORF">LCOR_06491.1</name>
</gene>
<evidence type="ECO:0000313" key="2">
    <source>
        <dbReference type="Proteomes" id="UP000027586"/>
    </source>
</evidence>
<sequence>MSFQINSPLPSSLASECRKASRILNSFINPGQGLDTIIPPGILANAKGLAIYSVLKAGFLFSGRAGSGLVIARLPDGCKFFSSEFYLPSAYSTPADNFGPPQLGAHLQQSLRVVWGLEDKRRVD</sequence>
<comment type="caution">
    <text evidence="1">The sequence shown here is derived from an EMBL/GenBank/DDBJ whole genome shotgun (WGS) entry which is preliminary data.</text>
</comment>
<organism evidence="1 2">
    <name type="scientific">Lichtheimia corymbifera JMRC:FSU:9682</name>
    <dbReference type="NCBI Taxonomy" id="1263082"/>
    <lineage>
        <taxon>Eukaryota</taxon>
        <taxon>Fungi</taxon>
        <taxon>Fungi incertae sedis</taxon>
        <taxon>Mucoromycota</taxon>
        <taxon>Mucoromycotina</taxon>
        <taxon>Mucoromycetes</taxon>
        <taxon>Mucorales</taxon>
        <taxon>Lichtheimiaceae</taxon>
        <taxon>Lichtheimia</taxon>
    </lineage>
</organism>
<name>A0A068RYX1_9FUNG</name>
<proteinExistence type="predicted"/>
<dbReference type="OrthoDB" id="443981at2759"/>
<protein>
    <recommendedName>
        <fullName evidence="3">Ysc84 actin-binding domain-containing protein</fullName>
    </recommendedName>
</protein>
<dbReference type="GO" id="GO:0035091">
    <property type="term" value="F:phosphatidylinositol binding"/>
    <property type="evidence" value="ECO:0007669"/>
    <property type="project" value="TreeGrafter"/>
</dbReference>
<dbReference type="EMBL" id="CBTN010000029">
    <property type="protein sequence ID" value="CDH55343.1"/>
    <property type="molecule type" value="Genomic_DNA"/>
</dbReference>
<accession>A0A068RYX1</accession>
<dbReference type="InterPro" id="IPR051702">
    <property type="entry name" value="SH3_domain_YSC84-like"/>
</dbReference>
<dbReference type="PANTHER" id="PTHR15629:SF2">
    <property type="entry name" value="SH3 DOMAIN-CONTAINING YSC84-LIKE PROTEIN 1"/>
    <property type="match status" value="1"/>
</dbReference>
<dbReference type="PANTHER" id="PTHR15629">
    <property type="entry name" value="SH3YL1 PROTEIN"/>
    <property type="match status" value="1"/>
</dbReference>
<dbReference type="Proteomes" id="UP000027586">
    <property type="component" value="Unassembled WGS sequence"/>
</dbReference>
<dbReference type="VEuPathDB" id="FungiDB:LCOR_06491.1"/>
<dbReference type="AlphaFoldDB" id="A0A068RYX1"/>
<evidence type="ECO:0008006" key="3">
    <source>
        <dbReference type="Google" id="ProtNLM"/>
    </source>
</evidence>
<reference evidence="1" key="1">
    <citation type="submission" date="2013-08" db="EMBL/GenBank/DDBJ databases">
        <title>Gene expansion shapes genome architecture in the human pathogen Lichtheimia corymbifera: an evolutionary genomics analysis in the ancient terrestrial Mucorales (Mucoromycotina).</title>
        <authorList>
            <person name="Schwartze V.U."/>
            <person name="Winter S."/>
            <person name="Shelest E."/>
            <person name="Marcet-Houben M."/>
            <person name="Horn F."/>
            <person name="Wehner S."/>
            <person name="Hoffmann K."/>
            <person name="Riege K."/>
            <person name="Sammeth M."/>
            <person name="Nowrousian M."/>
            <person name="Valiante V."/>
            <person name="Linde J."/>
            <person name="Jacobsen I.D."/>
            <person name="Marz M."/>
            <person name="Brakhage A.A."/>
            <person name="Gabaldon T."/>
            <person name="Bocker S."/>
            <person name="Voigt K."/>
        </authorList>
    </citation>
    <scope>NUCLEOTIDE SEQUENCE [LARGE SCALE GENOMIC DNA]</scope>
    <source>
        <strain evidence="1">FSU 9682</strain>
    </source>
</reference>